<feature type="non-terminal residue" evidence="2">
    <location>
        <position position="93"/>
    </location>
</feature>
<evidence type="ECO:0000313" key="2">
    <source>
        <dbReference type="EMBL" id="RDX73948.1"/>
    </source>
</evidence>
<name>A0A371F6M8_MUCPR</name>
<protein>
    <recommendedName>
        <fullName evidence="1">Retrotransposon gag domain-containing protein</fullName>
    </recommendedName>
</protein>
<evidence type="ECO:0000313" key="3">
    <source>
        <dbReference type="Proteomes" id="UP000257109"/>
    </source>
</evidence>
<accession>A0A371F6M8</accession>
<dbReference type="PANTHER" id="PTHR35046">
    <property type="entry name" value="ZINC KNUCKLE (CCHC-TYPE) FAMILY PROTEIN"/>
    <property type="match status" value="1"/>
</dbReference>
<dbReference type="EMBL" id="QJKJ01010344">
    <property type="protein sequence ID" value="RDX73948.1"/>
    <property type="molecule type" value="Genomic_DNA"/>
</dbReference>
<sequence>MKVEQIFEWFDFNERMKVKLVTLEFSGYAFMWWNQVLCDIRRMLWPIVETWAKLKSDLRERFVPSYYDKDLYNKLQRLYQRSKTVEEYHKEMD</sequence>
<dbReference type="Pfam" id="PF03732">
    <property type="entry name" value="Retrotrans_gag"/>
    <property type="match status" value="1"/>
</dbReference>
<keyword evidence="3" id="KW-1185">Reference proteome</keyword>
<dbReference type="AlphaFoldDB" id="A0A371F6M8"/>
<comment type="caution">
    <text evidence="2">The sequence shown here is derived from an EMBL/GenBank/DDBJ whole genome shotgun (WGS) entry which is preliminary data.</text>
</comment>
<dbReference type="OrthoDB" id="1934635at2759"/>
<dbReference type="PANTHER" id="PTHR35046:SF9">
    <property type="entry name" value="RNA-DIRECTED DNA POLYMERASE"/>
    <property type="match status" value="1"/>
</dbReference>
<evidence type="ECO:0000259" key="1">
    <source>
        <dbReference type="Pfam" id="PF03732"/>
    </source>
</evidence>
<organism evidence="2 3">
    <name type="scientific">Mucuna pruriens</name>
    <name type="common">Velvet bean</name>
    <name type="synonym">Dolichos pruriens</name>
    <dbReference type="NCBI Taxonomy" id="157652"/>
    <lineage>
        <taxon>Eukaryota</taxon>
        <taxon>Viridiplantae</taxon>
        <taxon>Streptophyta</taxon>
        <taxon>Embryophyta</taxon>
        <taxon>Tracheophyta</taxon>
        <taxon>Spermatophyta</taxon>
        <taxon>Magnoliopsida</taxon>
        <taxon>eudicotyledons</taxon>
        <taxon>Gunneridae</taxon>
        <taxon>Pentapetalae</taxon>
        <taxon>rosids</taxon>
        <taxon>fabids</taxon>
        <taxon>Fabales</taxon>
        <taxon>Fabaceae</taxon>
        <taxon>Papilionoideae</taxon>
        <taxon>50 kb inversion clade</taxon>
        <taxon>NPAAA clade</taxon>
        <taxon>indigoferoid/millettioid clade</taxon>
        <taxon>Phaseoleae</taxon>
        <taxon>Mucuna</taxon>
    </lineage>
</organism>
<feature type="domain" description="Retrotransposon gag" evidence="1">
    <location>
        <begin position="19"/>
        <end position="92"/>
    </location>
</feature>
<feature type="non-terminal residue" evidence="2">
    <location>
        <position position="1"/>
    </location>
</feature>
<dbReference type="Proteomes" id="UP000257109">
    <property type="component" value="Unassembled WGS sequence"/>
</dbReference>
<proteinExistence type="predicted"/>
<reference evidence="2" key="1">
    <citation type="submission" date="2018-05" db="EMBL/GenBank/DDBJ databases">
        <title>Draft genome of Mucuna pruriens seed.</title>
        <authorList>
            <person name="Nnadi N.E."/>
            <person name="Vos R."/>
            <person name="Hasami M.H."/>
            <person name="Devisetty U.K."/>
            <person name="Aguiy J.C."/>
        </authorList>
    </citation>
    <scope>NUCLEOTIDE SEQUENCE [LARGE SCALE GENOMIC DNA]</scope>
    <source>
        <strain evidence="2">JCA_2017</strain>
    </source>
</reference>
<dbReference type="InterPro" id="IPR005162">
    <property type="entry name" value="Retrotrans_gag_dom"/>
</dbReference>
<gene>
    <name evidence="2" type="ORF">CR513_46360</name>
</gene>